<reference evidence="1 2" key="1">
    <citation type="submission" date="2023-05" db="EMBL/GenBank/DDBJ databases">
        <title>B98-5 Cell Line De Novo Hybrid Assembly: An Optical Mapping Approach.</title>
        <authorList>
            <person name="Kananen K."/>
            <person name="Auerbach J.A."/>
            <person name="Kautto E."/>
            <person name="Blachly J.S."/>
        </authorList>
    </citation>
    <scope>NUCLEOTIDE SEQUENCE [LARGE SCALE GENOMIC DNA]</scope>
    <source>
        <strain evidence="1">B95-8</strain>
        <tissue evidence="1">Cell line</tissue>
    </source>
</reference>
<protein>
    <submittedName>
        <fullName evidence="1">Uncharacterized protein</fullName>
    </submittedName>
</protein>
<proteinExistence type="predicted"/>
<evidence type="ECO:0000313" key="1">
    <source>
        <dbReference type="EMBL" id="KAK2085022.1"/>
    </source>
</evidence>
<sequence>MAKNSSITGDSAYEVTWTQAQGFQLLIQVPRVSLTIGYKATYSPGQKYHPELKITSFKEPSPPMA</sequence>
<dbReference type="Proteomes" id="UP001266305">
    <property type="component" value="Unassembled WGS sequence"/>
</dbReference>
<name>A0ABQ9TJS4_SAGOE</name>
<accession>A0ABQ9TJS4</accession>
<comment type="caution">
    <text evidence="1">The sequence shown here is derived from an EMBL/GenBank/DDBJ whole genome shotgun (WGS) entry which is preliminary data.</text>
</comment>
<gene>
    <name evidence="1" type="ORF">P7K49_036322</name>
</gene>
<keyword evidence="2" id="KW-1185">Reference proteome</keyword>
<organism evidence="1 2">
    <name type="scientific">Saguinus oedipus</name>
    <name type="common">Cotton-top tamarin</name>
    <name type="synonym">Oedipomidas oedipus</name>
    <dbReference type="NCBI Taxonomy" id="9490"/>
    <lineage>
        <taxon>Eukaryota</taxon>
        <taxon>Metazoa</taxon>
        <taxon>Chordata</taxon>
        <taxon>Craniata</taxon>
        <taxon>Vertebrata</taxon>
        <taxon>Euteleostomi</taxon>
        <taxon>Mammalia</taxon>
        <taxon>Eutheria</taxon>
        <taxon>Euarchontoglires</taxon>
        <taxon>Primates</taxon>
        <taxon>Haplorrhini</taxon>
        <taxon>Platyrrhini</taxon>
        <taxon>Cebidae</taxon>
        <taxon>Callitrichinae</taxon>
        <taxon>Saguinus</taxon>
    </lineage>
</organism>
<evidence type="ECO:0000313" key="2">
    <source>
        <dbReference type="Proteomes" id="UP001266305"/>
    </source>
</evidence>
<dbReference type="EMBL" id="JASSZA010000021">
    <property type="protein sequence ID" value="KAK2085022.1"/>
    <property type="molecule type" value="Genomic_DNA"/>
</dbReference>